<dbReference type="AlphaFoldDB" id="A0A0E3LF89"/>
<proteinExistence type="predicted"/>
<protein>
    <submittedName>
        <fullName evidence="1">Uncharacterized protein</fullName>
    </submittedName>
</protein>
<sequence>MKTYPSFGRPQGFVILDSETLENLYGTIIHMNGQGDVEFSHGHFQERFHIRSGPEPCRTRAKVHFYIIKKFRTQNHIYPCNIRDSRDL</sequence>
<evidence type="ECO:0000313" key="2">
    <source>
        <dbReference type="Proteomes" id="UP000033058"/>
    </source>
</evidence>
<gene>
    <name evidence="1" type="ORF">MSMAW_1360</name>
</gene>
<dbReference type="PATRIC" id="fig|1434117.4.peg.1729"/>
<dbReference type="Proteomes" id="UP000033058">
    <property type="component" value="Chromosome"/>
</dbReference>
<dbReference type="EMBL" id="CP009509">
    <property type="protein sequence ID" value="AKB40351.1"/>
    <property type="molecule type" value="Genomic_DNA"/>
</dbReference>
<accession>A0A0E3LF89</accession>
<evidence type="ECO:0000313" key="1">
    <source>
        <dbReference type="EMBL" id="AKB40351.1"/>
    </source>
</evidence>
<reference evidence="1 2" key="1">
    <citation type="submission" date="2014-07" db="EMBL/GenBank/DDBJ databases">
        <title>Methanogenic archaea and the global carbon cycle.</title>
        <authorList>
            <person name="Henriksen J.R."/>
            <person name="Luke J."/>
            <person name="Reinhart S."/>
            <person name="Benedict M.N."/>
            <person name="Youngblut N.D."/>
            <person name="Metcalf M.E."/>
            <person name="Whitaker R.J."/>
            <person name="Metcalf W.W."/>
        </authorList>
    </citation>
    <scope>NUCLEOTIDE SEQUENCE [LARGE SCALE GENOMIC DNA]</scope>
    <source>
        <strain evidence="1 2">WWM610</strain>
    </source>
</reference>
<name>A0A0E3LF89_METMZ</name>
<dbReference type="HOGENOM" id="CLU_2461801_0_0_2"/>
<organism evidence="1 2">
    <name type="scientific">Methanosarcina mazei WWM610</name>
    <dbReference type="NCBI Taxonomy" id="1434117"/>
    <lineage>
        <taxon>Archaea</taxon>
        <taxon>Methanobacteriati</taxon>
        <taxon>Methanobacteriota</taxon>
        <taxon>Stenosarchaea group</taxon>
        <taxon>Methanomicrobia</taxon>
        <taxon>Methanosarcinales</taxon>
        <taxon>Methanosarcinaceae</taxon>
        <taxon>Methanosarcina</taxon>
    </lineage>
</organism>